<gene>
    <name evidence="2" type="ORF">Q31a_56960</name>
</gene>
<dbReference type="RefSeq" id="WP_145084516.1">
    <property type="nucleotide sequence ID" value="NZ_CP036298.1"/>
</dbReference>
<organism evidence="2 3">
    <name type="scientific">Aureliella helgolandensis</name>
    <dbReference type="NCBI Taxonomy" id="2527968"/>
    <lineage>
        <taxon>Bacteria</taxon>
        <taxon>Pseudomonadati</taxon>
        <taxon>Planctomycetota</taxon>
        <taxon>Planctomycetia</taxon>
        <taxon>Pirellulales</taxon>
        <taxon>Pirellulaceae</taxon>
        <taxon>Aureliella</taxon>
    </lineage>
</organism>
<feature type="domain" description="Methanolan biosynthesis EpsI" evidence="1">
    <location>
        <begin position="25"/>
        <end position="169"/>
    </location>
</feature>
<name>A0A518GFH3_9BACT</name>
<evidence type="ECO:0000313" key="3">
    <source>
        <dbReference type="Proteomes" id="UP000318017"/>
    </source>
</evidence>
<accession>A0A518GFH3</accession>
<sequence length="222" mass="25556">MMNTFSARATVMIACLAITWGTVSYVQSGYDFTVESPPIDPSQIPLKLGEWVGEEVEIRDDTIRVLHADSFINRIYRDSLGREIGVHIAIWSRASEVGESTPHHPQVCYPAAGWEVMSRRSRQTAAEPESEMEMPVELIQFQRKDETVVTCHWYQMGEDRFHSPEEARAMFYRLWGEKTWPCTIKVLLQGRFSSLETAERPMQEFADLLNQEMWATASKHQP</sequence>
<dbReference type="EMBL" id="CP036298">
    <property type="protein sequence ID" value="QDV27308.1"/>
    <property type="molecule type" value="Genomic_DNA"/>
</dbReference>
<dbReference type="NCBIfam" id="TIGR02914">
    <property type="entry name" value="EpsI_fam"/>
    <property type="match status" value="1"/>
</dbReference>
<evidence type="ECO:0000313" key="2">
    <source>
        <dbReference type="EMBL" id="QDV27308.1"/>
    </source>
</evidence>
<dbReference type="Proteomes" id="UP000318017">
    <property type="component" value="Chromosome"/>
</dbReference>
<reference evidence="2 3" key="1">
    <citation type="submission" date="2019-02" db="EMBL/GenBank/DDBJ databases">
        <title>Deep-cultivation of Planctomycetes and their phenomic and genomic characterization uncovers novel biology.</title>
        <authorList>
            <person name="Wiegand S."/>
            <person name="Jogler M."/>
            <person name="Boedeker C."/>
            <person name="Pinto D."/>
            <person name="Vollmers J."/>
            <person name="Rivas-Marin E."/>
            <person name="Kohn T."/>
            <person name="Peeters S.H."/>
            <person name="Heuer A."/>
            <person name="Rast P."/>
            <person name="Oberbeckmann S."/>
            <person name="Bunk B."/>
            <person name="Jeske O."/>
            <person name="Meyerdierks A."/>
            <person name="Storesund J.E."/>
            <person name="Kallscheuer N."/>
            <person name="Luecker S."/>
            <person name="Lage O.M."/>
            <person name="Pohl T."/>
            <person name="Merkel B.J."/>
            <person name="Hornburger P."/>
            <person name="Mueller R.-W."/>
            <person name="Bruemmer F."/>
            <person name="Labrenz M."/>
            <person name="Spormann A.M."/>
            <person name="Op den Camp H."/>
            <person name="Overmann J."/>
            <person name="Amann R."/>
            <person name="Jetten M.S.M."/>
            <person name="Mascher T."/>
            <person name="Medema M.H."/>
            <person name="Devos D.P."/>
            <person name="Kaster A.-K."/>
            <person name="Ovreas L."/>
            <person name="Rohde M."/>
            <person name="Galperin M.Y."/>
            <person name="Jogler C."/>
        </authorList>
    </citation>
    <scope>NUCLEOTIDE SEQUENCE [LARGE SCALE GENOMIC DNA]</scope>
    <source>
        <strain evidence="2 3">Q31a</strain>
    </source>
</reference>
<dbReference type="KEGG" id="ahel:Q31a_56960"/>
<dbReference type="OrthoDB" id="274335at2"/>
<dbReference type="Pfam" id="PF11984">
    <property type="entry name" value="DUF3485"/>
    <property type="match status" value="1"/>
</dbReference>
<proteinExistence type="predicted"/>
<dbReference type="InterPro" id="IPR014263">
    <property type="entry name" value="Methanolan_biosynth_EpsI"/>
</dbReference>
<protein>
    <recommendedName>
        <fullName evidence="1">Methanolan biosynthesis EpsI domain-containing protein</fullName>
    </recommendedName>
</protein>
<keyword evidence="3" id="KW-1185">Reference proteome</keyword>
<evidence type="ECO:0000259" key="1">
    <source>
        <dbReference type="Pfam" id="PF11984"/>
    </source>
</evidence>
<dbReference type="AlphaFoldDB" id="A0A518GFH3"/>